<organism evidence="6 7">
    <name type="scientific">Actinomadura nitritigenes</name>
    <dbReference type="NCBI Taxonomy" id="134602"/>
    <lineage>
        <taxon>Bacteria</taxon>
        <taxon>Bacillati</taxon>
        <taxon>Actinomycetota</taxon>
        <taxon>Actinomycetes</taxon>
        <taxon>Streptosporangiales</taxon>
        <taxon>Thermomonosporaceae</taxon>
        <taxon>Actinomadura</taxon>
    </lineage>
</organism>
<feature type="domain" description="HTH tetR-type" evidence="5">
    <location>
        <begin position="19"/>
        <end position="80"/>
    </location>
</feature>
<evidence type="ECO:0000256" key="1">
    <source>
        <dbReference type="ARBA" id="ARBA00023015"/>
    </source>
</evidence>
<name>A0ABS3QU80_9ACTN</name>
<evidence type="ECO:0000259" key="5">
    <source>
        <dbReference type="PROSITE" id="PS50977"/>
    </source>
</evidence>
<dbReference type="Proteomes" id="UP000666915">
    <property type="component" value="Unassembled WGS sequence"/>
</dbReference>
<dbReference type="PANTHER" id="PTHR30055">
    <property type="entry name" value="HTH-TYPE TRANSCRIPTIONAL REGULATOR RUTR"/>
    <property type="match status" value="1"/>
</dbReference>
<dbReference type="InterPro" id="IPR009057">
    <property type="entry name" value="Homeodomain-like_sf"/>
</dbReference>
<accession>A0ABS3QU80</accession>
<keyword evidence="1" id="KW-0805">Transcription regulation</keyword>
<dbReference type="InterPro" id="IPR001647">
    <property type="entry name" value="HTH_TetR"/>
</dbReference>
<dbReference type="InterPro" id="IPR050109">
    <property type="entry name" value="HTH-type_TetR-like_transc_reg"/>
</dbReference>
<feature type="DNA-binding region" description="H-T-H motif" evidence="4">
    <location>
        <begin position="43"/>
        <end position="62"/>
    </location>
</feature>
<dbReference type="PANTHER" id="PTHR30055:SF238">
    <property type="entry name" value="MYCOFACTOCIN BIOSYNTHESIS TRANSCRIPTIONAL REGULATOR MFTR-RELATED"/>
    <property type="match status" value="1"/>
</dbReference>
<dbReference type="Gene3D" id="1.10.357.10">
    <property type="entry name" value="Tetracycline Repressor, domain 2"/>
    <property type="match status" value="1"/>
</dbReference>
<evidence type="ECO:0000256" key="2">
    <source>
        <dbReference type="ARBA" id="ARBA00023125"/>
    </source>
</evidence>
<protein>
    <submittedName>
        <fullName evidence="6">TetR/AcrR family transcriptional regulator</fullName>
    </submittedName>
</protein>
<comment type="caution">
    <text evidence="6">The sequence shown here is derived from an EMBL/GenBank/DDBJ whole genome shotgun (WGS) entry which is preliminary data.</text>
</comment>
<evidence type="ECO:0000256" key="3">
    <source>
        <dbReference type="ARBA" id="ARBA00023163"/>
    </source>
</evidence>
<keyword evidence="7" id="KW-1185">Reference proteome</keyword>
<dbReference type="Pfam" id="PF00440">
    <property type="entry name" value="TetR_N"/>
    <property type="match status" value="1"/>
</dbReference>
<dbReference type="SUPFAM" id="SSF46689">
    <property type="entry name" value="Homeodomain-like"/>
    <property type="match status" value="1"/>
</dbReference>
<dbReference type="PROSITE" id="PS50977">
    <property type="entry name" value="HTH_TETR_2"/>
    <property type="match status" value="1"/>
</dbReference>
<gene>
    <name evidence="6" type="ORF">J4557_08315</name>
</gene>
<evidence type="ECO:0000313" key="7">
    <source>
        <dbReference type="Proteomes" id="UP000666915"/>
    </source>
</evidence>
<keyword evidence="2 4" id="KW-0238">DNA-binding</keyword>
<dbReference type="EMBL" id="JAGEOK010000005">
    <property type="protein sequence ID" value="MBO2437519.1"/>
    <property type="molecule type" value="Genomic_DNA"/>
</dbReference>
<keyword evidence="3" id="KW-0804">Transcription</keyword>
<sequence length="221" mass="23791">MGGDCGPGHRIGRMPRQDGDIHARILDAAAACLTEGGFTSNRLLSAIARRAGLSRPTLYKYGGSLDEIKDALIERELTAYLAEAAPIIDAARWDADYVSDLLAFLVGRARRHPLLSAAVRDVPDMVLPWFTIRADLTVARVTALAAPVVQEKIDRGEFPPVDVPVLIDVLTRIVLSLVFVNSAGVDADDPEDLRRYLRTVTGFIVLLPSPGEGASPAPSAR</sequence>
<proteinExistence type="predicted"/>
<evidence type="ECO:0000313" key="6">
    <source>
        <dbReference type="EMBL" id="MBO2437519.1"/>
    </source>
</evidence>
<evidence type="ECO:0000256" key="4">
    <source>
        <dbReference type="PROSITE-ProRule" id="PRU00335"/>
    </source>
</evidence>
<reference evidence="6 7" key="1">
    <citation type="submission" date="2021-03" db="EMBL/GenBank/DDBJ databases">
        <authorList>
            <person name="Kanchanasin P."/>
            <person name="Saeng-In P."/>
            <person name="Phongsopitanun W."/>
            <person name="Yuki M."/>
            <person name="Kudo T."/>
            <person name="Ohkuma M."/>
            <person name="Tanasupawat S."/>
        </authorList>
    </citation>
    <scope>NUCLEOTIDE SEQUENCE [LARGE SCALE GENOMIC DNA]</scope>
    <source>
        <strain evidence="6 7">L46</strain>
    </source>
</reference>